<name>A0A8S9N4H2_BRACR</name>
<organism evidence="1 2">
    <name type="scientific">Brassica cretica</name>
    <name type="common">Mustard</name>
    <dbReference type="NCBI Taxonomy" id="69181"/>
    <lineage>
        <taxon>Eukaryota</taxon>
        <taxon>Viridiplantae</taxon>
        <taxon>Streptophyta</taxon>
        <taxon>Embryophyta</taxon>
        <taxon>Tracheophyta</taxon>
        <taxon>Spermatophyta</taxon>
        <taxon>Magnoliopsida</taxon>
        <taxon>eudicotyledons</taxon>
        <taxon>Gunneridae</taxon>
        <taxon>Pentapetalae</taxon>
        <taxon>rosids</taxon>
        <taxon>malvids</taxon>
        <taxon>Brassicales</taxon>
        <taxon>Brassicaceae</taxon>
        <taxon>Brassiceae</taxon>
        <taxon>Brassica</taxon>
    </lineage>
</organism>
<comment type="caution">
    <text evidence="1">The sequence shown here is derived from an EMBL/GenBank/DDBJ whole genome shotgun (WGS) entry which is preliminary data.</text>
</comment>
<gene>
    <name evidence="1" type="ORF">F2Q69_00054981</name>
</gene>
<sequence length="93" mass="10598">MVSEREANWVYSLNARAFIGPSPPGLPPRNSSVISDSVASIAMLPTHRLCDESIEWRRDCQDEGAIERGSKHQWGRKDSRDVSCFNYNHSKRH</sequence>
<dbReference type="Proteomes" id="UP000712600">
    <property type="component" value="Unassembled WGS sequence"/>
</dbReference>
<proteinExistence type="predicted"/>
<evidence type="ECO:0000313" key="2">
    <source>
        <dbReference type="Proteomes" id="UP000712600"/>
    </source>
</evidence>
<evidence type="ECO:0000313" key="1">
    <source>
        <dbReference type="EMBL" id="KAF3490146.1"/>
    </source>
</evidence>
<reference evidence="1" key="1">
    <citation type="submission" date="2019-12" db="EMBL/GenBank/DDBJ databases">
        <title>Genome sequencing and annotation of Brassica cretica.</title>
        <authorList>
            <person name="Studholme D.J."/>
            <person name="Sarris P."/>
        </authorList>
    </citation>
    <scope>NUCLEOTIDE SEQUENCE</scope>
    <source>
        <strain evidence="1">PFS-109/04</strain>
        <tissue evidence="1">Leaf</tissue>
    </source>
</reference>
<dbReference type="EMBL" id="QGKX02002183">
    <property type="protein sequence ID" value="KAF3490146.1"/>
    <property type="molecule type" value="Genomic_DNA"/>
</dbReference>
<dbReference type="AlphaFoldDB" id="A0A8S9N4H2"/>
<accession>A0A8S9N4H2</accession>
<protein>
    <submittedName>
        <fullName evidence="1">Uncharacterized protein</fullName>
    </submittedName>
</protein>